<dbReference type="Pfam" id="PF03152">
    <property type="entry name" value="UFD1_N1"/>
    <property type="match status" value="1"/>
</dbReference>
<dbReference type="Pfam" id="PF24842">
    <property type="entry name" value="UFD1_N2"/>
    <property type="match status" value="1"/>
</dbReference>
<keyword evidence="7" id="KW-1185">Reference proteome</keyword>
<evidence type="ECO:0000313" key="6">
    <source>
        <dbReference type="EMBL" id="OEL26277.1"/>
    </source>
</evidence>
<evidence type="ECO:0000256" key="1">
    <source>
        <dbReference type="ARBA" id="ARBA00006043"/>
    </source>
</evidence>
<keyword evidence="2" id="KW-0833">Ubl conjugation pathway</keyword>
<comment type="caution">
    <text evidence="6">The sequence shown here is derived from an EMBL/GenBank/DDBJ whole genome shotgun (WGS) entry which is preliminary data.</text>
</comment>
<sequence length="348" mass="38197">MFFSFGGRRFPYHHASRFEQIYRCYPASSSAKPHLEDGDKVILPASTLHRLAYFHIDYPMLFELRRNDGAASAAAAEPRTSHCGVLEFVADEGTVVMPDWMMQNMRLRAGDTVRMRSAALPKGTYVKLQPHTSDFLDVSNPKAVLEKTLRSFSCFTTGDTVMVSYNDRRYYINIVETKPASAVSIIDTDCEVDFAPPLDYKEPEKPQQPAAVVVPASNKAPAERGDDDDTTVVKDEPKFKPFTGSGKRLDGKASKLQAPEAPSTTAGSAPSESNGRTQHQQMSAPATSGASSSTRQKTGKLMFGSSASTSKLSSNKEAQRAPVKQEEPPKKDEPKFQAFTGKGYSLKH</sequence>
<feature type="region of interest" description="Disordered" evidence="3">
    <location>
        <begin position="197"/>
        <end position="348"/>
    </location>
</feature>
<dbReference type="EMBL" id="LWDX02035000">
    <property type="protein sequence ID" value="OEL26277.1"/>
    <property type="molecule type" value="Genomic_DNA"/>
</dbReference>
<feature type="domain" description="Ubiquitin fusion degradation protein UFD1 N-terminal subdomain 1" evidence="4">
    <location>
        <begin position="18"/>
        <end position="121"/>
    </location>
</feature>
<dbReference type="GO" id="GO:0031593">
    <property type="term" value="F:polyubiquitin modification-dependent protein binding"/>
    <property type="evidence" value="ECO:0007669"/>
    <property type="project" value="TreeGrafter"/>
</dbReference>
<gene>
    <name evidence="6" type="ORF">BAE44_0012705</name>
</gene>
<feature type="compositionally biased region" description="Basic and acidic residues" evidence="3">
    <location>
        <begin position="317"/>
        <end position="335"/>
    </location>
</feature>
<feature type="compositionally biased region" description="Polar residues" evidence="3">
    <location>
        <begin position="262"/>
        <end position="282"/>
    </location>
</feature>
<name>A0A1E5VMH9_9POAL</name>
<dbReference type="Gene3D" id="3.10.330.10">
    <property type="match status" value="1"/>
</dbReference>
<dbReference type="InterPro" id="IPR004854">
    <property type="entry name" value="Ufd1-like"/>
</dbReference>
<reference evidence="6 7" key="1">
    <citation type="submission" date="2016-09" db="EMBL/GenBank/DDBJ databases">
        <title>The draft genome of Dichanthelium oligosanthes: A C3 panicoid grass species.</title>
        <authorList>
            <person name="Studer A.J."/>
            <person name="Schnable J.C."/>
            <person name="Brutnell T.P."/>
        </authorList>
    </citation>
    <scope>NUCLEOTIDE SEQUENCE [LARGE SCALE GENOMIC DNA]</scope>
    <source>
        <strain evidence="7">cv. Kellogg 1175</strain>
        <tissue evidence="6">Leaf</tissue>
    </source>
</reference>
<evidence type="ECO:0000259" key="5">
    <source>
        <dbReference type="Pfam" id="PF24842"/>
    </source>
</evidence>
<evidence type="ECO:0000259" key="4">
    <source>
        <dbReference type="Pfam" id="PF03152"/>
    </source>
</evidence>
<organism evidence="6 7">
    <name type="scientific">Dichanthelium oligosanthes</name>
    <dbReference type="NCBI Taxonomy" id="888268"/>
    <lineage>
        <taxon>Eukaryota</taxon>
        <taxon>Viridiplantae</taxon>
        <taxon>Streptophyta</taxon>
        <taxon>Embryophyta</taxon>
        <taxon>Tracheophyta</taxon>
        <taxon>Spermatophyta</taxon>
        <taxon>Magnoliopsida</taxon>
        <taxon>Liliopsida</taxon>
        <taxon>Poales</taxon>
        <taxon>Poaceae</taxon>
        <taxon>PACMAD clade</taxon>
        <taxon>Panicoideae</taxon>
        <taxon>Panicodae</taxon>
        <taxon>Paniceae</taxon>
        <taxon>Dichantheliinae</taxon>
        <taxon>Dichanthelium</taxon>
    </lineage>
</organism>
<feature type="compositionally biased region" description="Low complexity" evidence="3">
    <location>
        <begin position="283"/>
        <end position="294"/>
    </location>
</feature>
<comment type="similarity">
    <text evidence="1">Belongs to the UFD1 family.</text>
</comment>
<dbReference type="Gene3D" id="2.40.40.50">
    <property type="entry name" value="Ubiquitin fusion degradation protein UFD1, N-terminal domain"/>
    <property type="match status" value="1"/>
</dbReference>
<dbReference type="Proteomes" id="UP000095767">
    <property type="component" value="Unassembled WGS sequence"/>
</dbReference>
<evidence type="ECO:0000256" key="3">
    <source>
        <dbReference type="SAM" id="MobiDB-lite"/>
    </source>
</evidence>
<dbReference type="InterPro" id="IPR055418">
    <property type="entry name" value="UFD1_N2"/>
</dbReference>
<evidence type="ECO:0000256" key="2">
    <source>
        <dbReference type="ARBA" id="ARBA00022786"/>
    </source>
</evidence>
<dbReference type="GO" id="GO:0034098">
    <property type="term" value="C:VCP-NPL4-UFD1 AAA ATPase complex"/>
    <property type="evidence" value="ECO:0007669"/>
    <property type="project" value="TreeGrafter"/>
</dbReference>
<dbReference type="PANTHER" id="PTHR12555:SF16">
    <property type="entry name" value="OS04G0577000 PROTEIN"/>
    <property type="match status" value="1"/>
</dbReference>
<accession>A0A1E5VMH9</accession>
<dbReference type="STRING" id="888268.A0A1E5VMH9"/>
<protein>
    <submittedName>
        <fullName evidence="6">Ubiquitin fusion degradation protein 1-like protein</fullName>
    </submittedName>
</protein>
<proteinExistence type="inferred from homology"/>
<dbReference type="PANTHER" id="PTHR12555">
    <property type="entry name" value="UBIQUITIN FUSION DEGRADATON PROTEIN 1"/>
    <property type="match status" value="1"/>
</dbReference>
<evidence type="ECO:0000313" key="7">
    <source>
        <dbReference type="Proteomes" id="UP000095767"/>
    </source>
</evidence>
<dbReference type="GO" id="GO:0036503">
    <property type="term" value="P:ERAD pathway"/>
    <property type="evidence" value="ECO:0007669"/>
    <property type="project" value="TreeGrafter"/>
</dbReference>
<dbReference type="OrthoDB" id="422728at2759"/>
<dbReference type="AlphaFoldDB" id="A0A1E5VMH9"/>
<dbReference type="InterPro" id="IPR055417">
    <property type="entry name" value="UFD1_N1"/>
</dbReference>
<dbReference type="GO" id="GO:0006511">
    <property type="term" value="P:ubiquitin-dependent protein catabolic process"/>
    <property type="evidence" value="ECO:0007669"/>
    <property type="project" value="InterPro"/>
</dbReference>
<dbReference type="InterPro" id="IPR042299">
    <property type="entry name" value="Ufd1-like_Nn"/>
</dbReference>
<feature type="domain" description="Ubiquitin fusion degradation protein UFD1 N-terminal subdomain 2" evidence="5">
    <location>
        <begin position="122"/>
        <end position="197"/>
    </location>
</feature>